<evidence type="ECO:0000256" key="6">
    <source>
        <dbReference type="ARBA" id="ARBA00023015"/>
    </source>
</evidence>
<dbReference type="PANTHER" id="PTHR37461">
    <property type="entry name" value="ANTI-SIGMA-K FACTOR RSKA"/>
    <property type="match status" value="1"/>
</dbReference>
<keyword evidence="3" id="KW-1003">Cell membrane</keyword>
<accession>A0ABP6LYB3</accession>
<name>A0ABP6LYB3_9MICC</name>
<dbReference type="PANTHER" id="PTHR37461:SF1">
    <property type="entry name" value="ANTI-SIGMA-K FACTOR RSKA"/>
    <property type="match status" value="1"/>
</dbReference>
<evidence type="ECO:0000256" key="7">
    <source>
        <dbReference type="ARBA" id="ARBA00023136"/>
    </source>
</evidence>
<keyword evidence="4 12" id="KW-0812">Transmembrane</keyword>
<dbReference type="Gene3D" id="1.10.10.1320">
    <property type="entry name" value="Anti-sigma factor, zinc-finger domain"/>
    <property type="match status" value="1"/>
</dbReference>
<keyword evidence="11" id="KW-0175">Coiled coil</keyword>
<dbReference type="EMBL" id="BAAAVT010000006">
    <property type="protein sequence ID" value="GAA3059217.1"/>
    <property type="molecule type" value="Genomic_DNA"/>
</dbReference>
<dbReference type="InterPro" id="IPR018764">
    <property type="entry name" value="RskA_C"/>
</dbReference>
<evidence type="ECO:0000256" key="9">
    <source>
        <dbReference type="ARBA" id="ARBA00029829"/>
    </source>
</evidence>
<feature type="domain" description="Anti-sigma K factor RskA C-terminal" evidence="13">
    <location>
        <begin position="110"/>
        <end position="251"/>
    </location>
</feature>
<keyword evidence="7 12" id="KW-0472">Membrane</keyword>
<evidence type="ECO:0000256" key="4">
    <source>
        <dbReference type="ARBA" id="ARBA00022692"/>
    </source>
</evidence>
<protein>
    <recommendedName>
        <fullName evidence="10">Regulator of SigK</fullName>
    </recommendedName>
    <alternativeName>
        <fullName evidence="9">Sigma-K anti-sigma factor RskA</fullName>
    </alternativeName>
</protein>
<comment type="subcellular location">
    <subcellularLocation>
        <location evidence="2">Cell membrane</location>
    </subcellularLocation>
    <subcellularLocation>
        <location evidence="1">Membrane</location>
        <topology evidence="1">Single-pass membrane protein</topology>
    </subcellularLocation>
</comment>
<dbReference type="InterPro" id="IPR051474">
    <property type="entry name" value="Anti-sigma-K/W_factor"/>
</dbReference>
<dbReference type="RefSeq" id="WP_070160820.1">
    <property type="nucleotide sequence ID" value="NZ_BAAAVT010000006.1"/>
</dbReference>
<evidence type="ECO:0000256" key="8">
    <source>
        <dbReference type="ARBA" id="ARBA00023163"/>
    </source>
</evidence>
<proteinExistence type="predicted"/>
<dbReference type="InterPro" id="IPR041916">
    <property type="entry name" value="Anti_sigma_zinc_sf"/>
</dbReference>
<evidence type="ECO:0000256" key="5">
    <source>
        <dbReference type="ARBA" id="ARBA00022989"/>
    </source>
</evidence>
<comment type="caution">
    <text evidence="14">The sequence shown here is derived from an EMBL/GenBank/DDBJ whole genome shotgun (WGS) entry which is preliminary data.</text>
</comment>
<keyword evidence="5 12" id="KW-1133">Transmembrane helix</keyword>
<evidence type="ECO:0000256" key="10">
    <source>
        <dbReference type="ARBA" id="ARBA00030803"/>
    </source>
</evidence>
<evidence type="ECO:0000259" key="13">
    <source>
        <dbReference type="Pfam" id="PF10099"/>
    </source>
</evidence>
<feature type="coiled-coil region" evidence="11">
    <location>
        <begin position="126"/>
        <end position="153"/>
    </location>
</feature>
<feature type="transmembrane region" description="Helical" evidence="12">
    <location>
        <begin position="105"/>
        <end position="127"/>
    </location>
</feature>
<dbReference type="Proteomes" id="UP001500236">
    <property type="component" value="Unassembled WGS sequence"/>
</dbReference>
<evidence type="ECO:0000256" key="11">
    <source>
        <dbReference type="SAM" id="Coils"/>
    </source>
</evidence>
<evidence type="ECO:0000313" key="15">
    <source>
        <dbReference type="Proteomes" id="UP001500236"/>
    </source>
</evidence>
<organism evidence="14 15">
    <name type="scientific">Nesterenkonia aethiopica</name>
    <dbReference type="NCBI Taxonomy" id="269144"/>
    <lineage>
        <taxon>Bacteria</taxon>
        <taxon>Bacillati</taxon>
        <taxon>Actinomycetota</taxon>
        <taxon>Actinomycetes</taxon>
        <taxon>Micrococcales</taxon>
        <taxon>Micrococcaceae</taxon>
        <taxon>Nesterenkonia</taxon>
    </lineage>
</organism>
<evidence type="ECO:0000313" key="14">
    <source>
        <dbReference type="EMBL" id="GAA3059217.1"/>
    </source>
</evidence>
<evidence type="ECO:0000256" key="2">
    <source>
        <dbReference type="ARBA" id="ARBA00004236"/>
    </source>
</evidence>
<reference evidence="15" key="1">
    <citation type="journal article" date="2019" name="Int. J. Syst. Evol. Microbiol.">
        <title>The Global Catalogue of Microorganisms (GCM) 10K type strain sequencing project: providing services to taxonomists for standard genome sequencing and annotation.</title>
        <authorList>
            <consortium name="The Broad Institute Genomics Platform"/>
            <consortium name="The Broad Institute Genome Sequencing Center for Infectious Disease"/>
            <person name="Wu L."/>
            <person name="Ma J."/>
        </authorList>
    </citation>
    <scope>NUCLEOTIDE SEQUENCE [LARGE SCALE GENOMIC DNA]</scope>
    <source>
        <strain evidence="15">JCM 14309</strain>
    </source>
</reference>
<keyword evidence="6" id="KW-0805">Transcription regulation</keyword>
<keyword evidence="15" id="KW-1185">Reference proteome</keyword>
<evidence type="ECO:0000256" key="1">
    <source>
        <dbReference type="ARBA" id="ARBA00004167"/>
    </source>
</evidence>
<evidence type="ECO:0000256" key="3">
    <source>
        <dbReference type="ARBA" id="ARBA00022475"/>
    </source>
</evidence>
<keyword evidence="8" id="KW-0804">Transcription</keyword>
<evidence type="ECO:0000256" key="12">
    <source>
        <dbReference type="SAM" id="Phobius"/>
    </source>
</evidence>
<dbReference type="Pfam" id="PF10099">
    <property type="entry name" value="RskA_C"/>
    <property type="match status" value="1"/>
</dbReference>
<sequence>MHTDREYLAAGYVIGGLSADEAAEAERLLHEDAEFAREVADFEETMALVAADDEPMAPSEEAAQAILSIPRQNILAASGEPVRGSAPERGPVTGPGRQVRRNRPALYFALAASFLLLLCAVLGGVALRAQAENEQLRETVAGLDAEQQEVQRLLGAPDLAAQHVEVGDGSSVTVSYSVTEQLILVTPHDMEGPEEGQDLQMWIIDQDGAHDAGLMTAEGPAVVTGPSFSADAAVGITVEPEGGSEEPTSEPLVVAEL</sequence>
<gene>
    <name evidence="14" type="ORF">GCM10010529_11140</name>
</gene>